<accession>A0AAU2A024</accession>
<dbReference type="EMBL" id="CP108222">
    <property type="protein sequence ID" value="WTT17048.1"/>
    <property type="molecule type" value="Genomic_DNA"/>
</dbReference>
<feature type="region of interest" description="Disordered" evidence="1">
    <location>
        <begin position="302"/>
        <end position="443"/>
    </location>
</feature>
<reference evidence="2" key="1">
    <citation type="submission" date="2022-10" db="EMBL/GenBank/DDBJ databases">
        <title>The complete genomes of actinobacterial strains from the NBC collection.</title>
        <authorList>
            <person name="Joergensen T.S."/>
            <person name="Alvarez Arevalo M."/>
            <person name="Sterndorff E.B."/>
            <person name="Faurdal D."/>
            <person name="Vuksanovic O."/>
            <person name="Mourched A.-S."/>
            <person name="Charusanti P."/>
            <person name="Shaw S."/>
            <person name="Blin K."/>
            <person name="Weber T."/>
        </authorList>
    </citation>
    <scope>NUCLEOTIDE SEQUENCE</scope>
    <source>
        <strain evidence="2">NBC_00093</strain>
    </source>
</reference>
<dbReference type="AlphaFoldDB" id="A0AAU2A024"/>
<dbReference type="Pfam" id="PF19379">
    <property type="entry name" value="DUF5954"/>
    <property type="match status" value="1"/>
</dbReference>
<evidence type="ECO:0000313" key="2">
    <source>
        <dbReference type="EMBL" id="WTT17048.1"/>
    </source>
</evidence>
<feature type="compositionally biased region" description="Basic and acidic residues" evidence="1">
    <location>
        <begin position="347"/>
        <end position="367"/>
    </location>
</feature>
<organism evidence="2">
    <name type="scientific">Streptomyces sp. NBC_00093</name>
    <dbReference type="NCBI Taxonomy" id="2975649"/>
    <lineage>
        <taxon>Bacteria</taxon>
        <taxon>Bacillati</taxon>
        <taxon>Actinomycetota</taxon>
        <taxon>Actinomycetes</taxon>
        <taxon>Kitasatosporales</taxon>
        <taxon>Streptomycetaceae</taxon>
        <taxon>Streptomyces</taxon>
    </lineage>
</organism>
<feature type="compositionally biased region" description="Basic and acidic residues" evidence="1">
    <location>
        <begin position="324"/>
        <end position="335"/>
    </location>
</feature>
<evidence type="ECO:0000256" key="1">
    <source>
        <dbReference type="SAM" id="MobiDB-lite"/>
    </source>
</evidence>
<feature type="compositionally biased region" description="Low complexity" evidence="1">
    <location>
        <begin position="377"/>
        <end position="402"/>
    </location>
</feature>
<protein>
    <submittedName>
        <fullName evidence="2">DUF5954 family protein</fullName>
    </submittedName>
</protein>
<feature type="compositionally biased region" description="Basic and acidic residues" evidence="1">
    <location>
        <begin position="418"/>
        <end position="432"/>
    </location>
</feature>
<dbReference type="InterPro" id="IPR045998">
    <property type="entry name" value="DUF5954"/>
</dbReference>
<gene>
    <name evidence="2" type="ORF">OHA22_16675</name>
</gene>
<sequence>MGDYRDDVPAYLTIRVTAQEGPIAAFAEQEAGEAAMRYPDLMGVGIPEFFHAKEREAGGWELFGYGSDTPQGSRDSLGSVFRLRATEAEKAGDEGARRKWMAAALRMDREVVNDLRVRGERFRIVRASRFVRMGPNGPEPPRPSDPDPAEVGEAYRVGPRTKGFVVDPVTGTGLSDGILKLDLIQFVGIAPGAPQAVRDEARRALHTHPGGVLLPAVYMISERVDGSWRAHNPGASDSTPQGARDSLAYWLRVMAPFTLRLSEKKAAEYAMIADRVDEKRLNVATVDGIRYRVTRVERLIRVGPDGPEGPRPSDFDPEPPVEVQTRELKAKGLWKEEDDEPAPLSERTLELKRRWEAEEARRTAVREGRRKAREAAKGQVTGQVPGQVEGQVEGRGETQVQGEADEQGEAGNQGEGQVRGEEESRGQGREEGNGTGDGPTPAA</sequence>
<name>A0AAU2A024_9ACTN</name>
<proteinExistence type="predicted"/>